<dbReference type="AlphaFoldDB" id="A0A7W9BEL0"/>
<reference evidence="8 9" key="1">
    <citation type="submission" date="2020-08" db="EMBL/GenBank/DDBJ databases">
        <title>Genomic Encyclopedia of Type Strains, Phase IV (KMG-IV): sequencing the most valuable type-strain genomes for metagenomic binning, comparative biology and taxonomic classification.</title>
        <authorList>
            <person name="Goeker M."/>
        </authorList>
    </citation>
    <scope>NUCLEOTIDE SEQUENCE [LARGE SCALE GENOMIC DNA]</scope>
    <source>
        <strain evidence="8 9">DSM 100044</strain>
    </source>
</reference>
<dbReference type="Gene3D" id="3.10.450.160">
    <property type="entry name" value="inner membrane protein cigr"/>
    <property type="match status" value="1"/>
</dbReference>
<evidence type="ECO:0000313" key="8">
    <source>
        <dbReference type="EMBL" id="MBB5715743.1"/>
    </source>
</evidence>
<dbReference type="Proteomes" id="UP000546200">
    <property type="component" value="Unassembled WGS sequence"/>
</dbReference>
<evidence type="ECO:0000256" key="2">
    <source>
        <dbReference type="ARBA" id="ARBA00008681"/>
    </source>
</evidence>
<proteinExistence type="inferred from homology"/>
<feature type="signal peptide" evidence="6">
    <location>
        <begin position="1"/>
        <end position="22"/>
    </location>
</feature>
<comment type="similarity">
    <text evidence="2">Belongs to the rickettsiale 17 kDa surface antigen family.</text>
</comment>
<feature type="domain" description="Glycine zipper 2TM" evidence="7">
    <location>
        <begin position="179"/>
        <end position="218"/>
    </location>
</feature>
<name>A0A7W9BEL0_9SPHN</name>
<keyword evidence="9" id="KW-1185">Reference proteome</keyword>
<evidence type="ECO:0000259" key="7">
    <source>
        <dbReference type="Pfam" id="PF05433"/>
    </source>
</evidence>
<evidence type="ECO:0000256" key="3">
    <source>
        <dbReference type="ARBA" id="ARBA00015281"/>
    </source>
</evidence>
<sequence>MQRLFLGTAVAVAALAASNGSAQTRVGHAPGASFPRPGVQPVPAYRPTPGYRPVGSRPGTHVSRWGSKVGGHWWGGVNAPGGWGAYRRPARGYVLPRYWVAPRFYVTDWAGYGLAQPPVGYSWSRYYDDAVLIDDRGSIYDTVSGVDWDGEGDAYDDGYAASVYEDRGYERDRRDTGLGGAAVGAVAGGVAGNLIAGRGNRLGGTLIGAGVGAAAGYALDKSEDRGRGYRPAPGARGYAPYYPPQPYAPPAYPGYRPNSWTSPDGATTVVATSAGGHYGAGTTTVTVQSAPVVTTTTTTYEDVVTYSRPHRVNRKRWAARPRCACK</sequence>
<evidence type="ECO:0000256" key="1">
    <source>
        <dbReference type="ARBA" id="ARBA00004459"/>
    </source>
</evidence>
<dbReference type="Pfam" id="PF05433">
    <property type="entry name" value="Rick_17kDa_Anti"/>
    <property type="match status" value="1"/>
</dbReference>
<accession>A0A7W9BEL0</accession>
<gene>
    <name evidence="8" type="ORF">FHS94_002598</name>
</gene>
<evidence type="ECO:0000256" key="4">
    <source>
        <dbReference type="ARBA" id="ARBA00023288"/>
    </source>
</evidence>
<dbReference type="InterPro" id="IPR008816">
    <property type="entry name" value="Gly_zipper_2TM_dom"/>
</dbReference>
<feature type="region of interest" description="Disordered" evidence="5">
    <location>
        <begin position="26"/>
        <end position="59"/>
    </location>
</feature>
<protein>
    <recommendedName>
        <fullName evidence="3">17 kDa surface antigen</fullName>
    </recommendedName>
</protein>
<organism evidence="8 9">
    <name type="scientific">Sphingomonas aerophila</name>
    <dbReference type="NCBI Taxonomy" id="1344948"/>
    <lineage>
        <taxon>Bacteria</taxon>
        <taxon>Pseudomonadati</taxon>
        <taxon>Pseudomonadota</taxon>
        <taxon>Alphaproteobacteria</taxon>
        <taxon>Sphingomonadales</taxon>
        <taxon>Sphingomonadaceae</taxon>
        <taxon>Sphingomonas</taxon>
    </lineage>
</organism>
<keyword evidence="4" id="KW-0449">Lipoprotein</keyword>
<comment type="caution">
    <text evidence="8">The sequence shown here is derived from an EMBL/GenBank/DDBJ whole genome shotgun (WGS) entry which is preliminary data.</text>
</comment>
<evidence type="ECO:0000256" key="5">
    <source>
        <dbReference type="SAM" id="MobiDB-lite"/>
    </source>
</evidence>
<dbReference type="GO" id="GO:0009279">
    <property type="term" value="C:cell outer membrane"/>
    <property type="evidence" value="ECO:0007669"/>
    <property type="project" value="UniProtKB-SubCell"/>
</dbReference>
<keyword evidence="6" id="KW-0732">Signal</keyword>
<feature type="chain" id="PRO_5030702516" description="17 kDa surface antigen" evidence="6">
    <location>
        <begin position="23"/>
        <end position="326"/>
    </location>
</feature>
<comment type="subcellular location">
    <subcellularLocation>
        <location evidence="1">Cell outer membrane</location>
        <topology evidence="1">Lipid-anchor</topology>
    </subcellularLocation>
</comment>
<evidence type="ECO:0000256" key="6">
    <source>
        <dbReference type="SAM" id="SignalP"/>
    </source>
</evidence>
<dbReference type="RefSeq" id="WP_184058339.1">
    <property type="nucleotide sequence ID" value="NZ_JACIJK010000007.1"/>
</dbReference>
<dbReference type="InterPro" id="IPR024572">
    <property type="entry name" value="RcnB"/>
</dbReference>
<dbReference type="Pfam" id="PF11776">
    <property type="entry name" value="RcnB"/>
    <property type="match status" value="1"/>
</dbReference>
<dbReference type="EMBL" id="JACIJK010000007">
    <property type="protein sequence ID" value="MBB5715743.1"/>
    <property type="molecule type" value="Genomic_DNA"/>
</dbReference>
<evidence type="ECO:0000313" key="9">
    <source>
        <dbReference type="Proteomes" id="UP000546200"/>
    </source>
</evidence>